<keyword evidence="3" id="KW-1185">Reference proteome</keyword>
<dbReference type="STRING" id="391626.OAN307_c22340"/>
<reference evidence="2 3" key="1">
    <citation type="journal article" date="2013" name="PLoS ONE">
        <title>Poles Apart: Arctic and Antarctic Octadecabacter strains Share High Genome Plasticity and a New Type of Xanthorhodopsin.</title>
        <authorList>
            <person name="Vollmers J."/>
            <person name="Voget S."/>
            <person name="Dietrich S."/>
            <person name="Gollnow K."/>
            <person name="Smits M."/>
            <person name="Meyer K."/>
            <person name="Brinkhoff T."/>
            <person name="Simon M."/>
            <person name="Daniel R."/>
        </authorList>
    </citation>
    <scope>NUCLEOTIDE SEQUENCE [LARGE SCALE GENOMIC DNA]</scope>
    <source>
        <strain evidence="2 3">307</strain>
    </source>
</reference>
<dbReference type="InterPro" id="IPR018691">
    <property type="entry name" value="DUF2188"/>
</dbReference>
<dbReference type="RefSeq" id="WP_015499880.1">
    <property type="nucleotide sequence ID" value="NC_020911.1"/>
</dbReference>
<feature type="compositionally biased region" description="Polar residues" evidence="1">
    <location>
        <begin position="25"/>
        <end position="34"/>
    </location>
</feature>
<dbReference type="Pfam" id="PF09954">
    <property type="entry name" value="DUF2188"/>
    <property type="match status" value="1"/>
</dbReference>
<evidence type="ECO:0000256" key="1">
    <source>
        <dbReference type="SAM" id="MobiDB-lite"/>
    </source>
</evidence>
<dbReference type="KEGG" id="oat:OAN307_c22340"/>
<dbReference type="AlphaFoldDB" id="M9R7W5"/>
<dbReference type="OrthoDB" id="8858565at2"/>
<protein>
    <recommendedName>
        <fullName evidence="4">DUF2188 family protein</fullName>
    </recommendedName>
</protein>
<gene>
    <name evidence="2" type="ORF">OAN307_c22340</name>
</gene>
<dbReference type="Proteomes" id="UP000005307">
    <property type="component" value="Chromosome"/>
</dbReference>
<feature type="compositionally biased region" description="Basic and acidic residues" evidence="1">
    <location>
        <begin position="56"/>
        <end position="76"/>
    </location>
</feature>
<dbReference type="EMBL" id="CP003740">
    <property type="protein sequence ID" value="AGI67858.1"/>
    <property type="molecule type" value="Genomic_DNA"/>
</dbReference>
<name>M9R7W5_9RHOB</name>
<evidence type="ECO:0000313" key="3">
    <source>
        <dbReference type="Proteomes" id="UP000005307"/>
    </source>
</evidence>
<feature type="region of interest" description="Disordered" evidence="1">
    <location>
        <begin position="1"/>
        <end position="76"/>
    </location>
</feature>
<feature type="compositionally biased region" description="Basic and acidic residues" evidence="1">
    <location>
        <begin position="37"/>
        <end position="49"/>
    </location>
</feature>
<evidence type="ECO:0008006" key="4">
    <source>
        <dbReference type="Google" id="ProtNLM"/>
    </source>
</evidence>
<accession>M9R7W5</accession>
<organism evidence="2 3">
    <name type="scientific">Octadecabacter antarcticus 307</name>
    <dbReference type="NCBI Taxonomy" id="391626"/>
    <lineage>
        <taxon>Bacteria</taxon>
        <taxon>Pseudomonadati</taxon>
        <taxon>Pseudomonadota</taxon>
        <taxon>Alphaproteobacteria</taxon>
        <taxon>Rhodobacterales</taxon>
        <taxon>Roseobacteraceae</taxon>
        <taxon>Octadecabacter</taxon>
    </lineage>
</organism>
<evidence type="ECO:0000313" key="2">
    <source>
        <dbReference type="EMBL" id="AGI67858.1"/>
    </source>
</evidence>
<sequence>MANSNNYWTHQRPDGTWATKREGGTNASSVSPTQAEEWERNKELARESGGEAFLTNREHKIRERNTYGNDPRKTKG</sequence>
<proteinExistence type="predicted"/>
<dbReference type="HOGENOM" id="CLU_179056_2_1_5"/>